<reference evidence="15 16" key="1">
    <citation type="journal article" date="2022" name="Nat. Genet.">
        <title>Improved pea reference genome and pan-genome highlight genomic features and evolutionary characteristics.</title>
        <authorList>
            <person name="Yang T."/>
            <person name="Liu R."/>
            <person name="Luo Y."/>
            <person name="Hu S."/>
            <person name="Wang D."/>
            <person name="Wang C."/>
            <person name="Pandey M.K."/>
            <person name="Ge S."/>
            <person name="Xu Q."/>
            <person name="Li N."/>
            <person name="Li G."/>
            <person name="Huang Y."/>
            <person name="Saxena R.K."/>
            <person name="Ji Y."/>
            <person name="Li M."/>
            <person name="Yan X."/>
            <person name="He Y."/>
            <person name="Liu Y."/>
            <person name="Wang X."/>
            <person name="Xiang C."/>
            <person name="Varshney R.K."/>
            <person name="Ding H."/>
            <person name="Gao S."/>
            <person name="Zong X."/>
        </authorList>
    </citation>
    <scope>NUCLEOTIDE SEQUENCE [LARGE SCALE GENOMIC DNA]</scope>
    <source>
        <strain evidence="15 16">cv. Zhongwan 6</strain>
    </source>
</reference>
<sequence>VLPFGDQTIIGEKGINLSGGQKQRVQIARALYQDADIYLLDDPFSAVDAHTGSHIFKECLLGLLKTKTVIYITHQVEFLPDADLILVMKEGRITQSGKYNDILTSGTDFMELVGAHRAALSSVKSLERRPTFKISSITGEDTGSLSDFELEQEIENVDDRNGKLDETIVPKGQLVQDEEREKGSVGFKVFWKYITTAYGGALVPFLLLSQILTVVLQIASNYWMALATPVSATEEPVIGNLTLMVVYVSLAIGSSFATLGRTVLTVIAGYKTATMLFNQMHLSFIRAPMSFFDSTPSGRILNRASSDQSTVDTNISNLAWGFTYDMVQLLGTIAVMSQAAWQVFIVLIPVMAACIWFQRYYSASARKLARLTGICQAPVIQHFSETIYGSTTIRSFEQESRFNEMNMQLIDKYSQPKLYSASAMEWLNFRLDLLSFTIFAFCLIFLVSFPSSIVDPSIAGLAVTYAINLNAIQSDLIRFLCNLENKIISVERILQYTSIPSEAPLVIKDNQPDHSWPSFGEVHIQDLQVQYAPHLPLVLRGLKCTFTAGAKTGIVGRTGSGKSTLVKHFSELLNLPQDKY</sequence>
<keyword evidence="10 13" id="KW-1133">Transmembrane helix</keyword>
<comment type="similarity">
    <text evidence="2">Belongs to the ABC transporter superfamily. ABCC family. Conjugate transporter (TC 3.A.1.208) subfamily.</text>
</comment>
<evidence type="ECO:0000256" key="4">
    <source>
        <dbReference type="ARBA" id="ARBA00022448"/>
    </source>
</evidence>
<dbReference type="InterPro" id="IPR003439">
    <property type="entry name" value="ABC_transporter-like_ATP-bd"/>
</dbReference>
<evidence type="ECO:0000256" key="8">
    <source>
        <dbReference type="ARBA" id="ARBA00022840"/>
    </source>
</evidence>
<evidence type="ECO:0000256" key="7">
    <source>
        <dbReference type="ARBA" id="ARBA00022741"/>
    </source>
</evidence>
<organism evidence="15 16">
    <name type="scientific">Pisum sativum</name>
    <name type="common">Garden pea</name>
    <name type="synonym">Lathyrus oleraceus</name>
    <dbReference type="NCBI Taxonomy" id="3888"/>
    <lineage>
        <taxon>Eukaryota</taxon>
        <taxon>Viridiplantae</taxon>
        <taxon>Streptophyta</taxon>
        <taxon>Embryophyta</taxon>
        <taxon>Tracheophyta</taxon>
        <taxon>Spermatophyta</taxon>
        <taxon>Magnoliopsida</taxon>
        <taxon>eudicotyledons</taxon>
        <taxon>Gunneridae</taxon>
        <taxon>Pentapetalae</taxon>
        <taxon>rosids</taxon>
        <taxon>fabids</taxon>
        <taxon>Fabales</taxon>
        <taxon>Fabaceae</taxon>
        <taxon>Papilionoideae</taxon>
        <taxon>50 kb inversion clade</taxon>
        <taxon>NPAAA clade</taxon>
        <taxon>Hologalegina</taxon>
        <taxon>IRL clade</taxon>
        <taxon>Fabeae</taxon>
        <taxon>Lathyrus</taxon>
    </lineage>
</organism>
<comment type="caution">
    <text evidence="15">The sequence shown here is derived from an EMBL/GenBank/DDBJ whole genome shotgun (WGS) entry which is preliminary data.</text>
</comment>
<dbReference type="AlphaFoldDB" id="A0A9D5AKJ3"/>
<dbReference type="Gene3D" id="3.40.50.300">
    <property type="entry name" value="P-loop containing nucleotide triphosphate hydrolases"/>
    <property type="match status" value="2"/>
</dbReference>
<dbReference type="GO" id="GO:0008559">
    <property type="term" value="F:ABC-type xenobiotic transporter activity"/>
    <property type="evidence" value="ECO:0007669"/>
    <property type="project" value="UniProtKB-EC"/>
</dbReference>
<dbReference type="GO" id="GO:0016020">
    <property type="term" value="C:membrane"/>
    <property type="evidence" value="ECO:0007669"/>
    <property type="project" value="UniProtKB-SubCell"/>
</dbReference>
<keyword evidence="6" id="KW-0677">Repeat</keyword>
<evidence type="ECO:0000256" key="2">
    <source>
        <dbReference type="ARBA" id="ARBA00009726"/>
    </source>
</evidence>
<keyword evidence="5 13" id="KW-0812">Transmembrane</keyword>
<evidence type="ECO:0000256" key="10">
    <source>
        <dbReference type="ARBA" id="ARBA00022989"/>
    </source>
</evidence>
<dbReference type="Gene3D" id="1.20.1560.10">
    <property type="entry name" value="ABC transporter type 1, transmembrane domain"/>
    <property type="match status" value="1"/>
</dbReference>
<evidence type="ECO:0000256" key="13">
    <source>
        <dbReference type="SAM" id="Phobius"/>
    </source>
</evidence>
<dbReference type="EMBL" id="JAMSHJ010000005">
    <property type="protein sequence ID" value="KAI5409100.1"/>
    <property type="molecule type" value="Genomic_DNA"/>
</dbReference>
<feature type="transmembrane region" description="Helical" evidence="13">
    <location>
        <begin position="431"/>
        <end position="449"/>
    </location>
</feature>
<evidence type="ECO:0000256" key="11">
    <source>
        <dbReference type="ARBA" id="ARBA00023136"/>
    </source>
</evidence>
<dbReference type="InterPro" id="IPR050173">
    <property type="entry name" value="ABC_transporter_C-like"/>
</dbReference>
<evidence type="ECO:0000256" key="9">
    <source>
        <dbReference type="ARBA" id="ARBA00022967"/>
    </source>
</evidence>
<comment type="subcellular location">
    <subcellularLocation>
        <location evidence="1">Membrane</location>
        <topology evidence="1">Multi-pass membrane protein</topology>
    </subcellularLocation>
</comment>
<feature type="transmembrane region" description="Helical" evidence="13">
    <location>
        <begin position="202"/>
        <end position="225"/>
    </location>
</feature>
<gene>
    <name evidence="15" type="ORF">KIW84_054781</name>
</gene>
<dbReference type="CDD" id="cd18580">
    <property type="entry name" value="ABC_6TM_ABCC_D2"/>
    <property type="match status" value="1"/>
</dbReference>
<dbReference type="InterPro" id="IPR011527">
    <property type="entry name" value="ABC1_TM_dom"/>
</dbReference>
<dbReference type="SUPFAM" id="SSF52540">
    <property type="entry name" value="P-loop containing nucleoside triphosphate hydrolases"/>
    <property type="match status" value="2"/>
</dbReference>
<dbReference type="InterPro" id="IPR036640">
    <property type="entry name" value="ABC1_TM_sf"/>
</dbReference>
<dbReference type="GO" id="GO:0005524">
    <property type="term" value="F:ATP binding"/>
    <property type="evidence" value="ECO:0007669"/>
    <property type="project" value="UniProtKB-KW"/>
</dbReference>
<evidence type="ECO:0000256" key="1">
    <source>
        <dbReference type="ARBA" id="ARBA00004141"/>
    </source>
</evidence>
<dbReference type="SUPFAM" id="SSF90123">
    <property type="entry name" value="ABC transporter transmembrane region"/>
    <property type="match status" value="1"/>
</dbReference>
<name>A0A9D5AKJ3_PEA</name>
<protein>
    <recommendedName>
        <fullName evidence="3">ABC-type xenobiotic transporter</fullName>
        <ecNumber evidence="3">7.6.2.2</ecNumber>
    </recommendedName>
</protein>
<evidence type="ECO:0000256" key="12">
    <source>
        <dbReference type="ARBA" id="ARBA00034018"/>
    </source>
</evidence>
<accession>A0A9D5AKJ3</accession>
<feature type="transmembrane region" description="Helical" evidence="13">
    <location>
        <begin position="339"/>
        <end position="357"/>
    </location>
</feature>
<evidence type="ECO:0000313" key="15">
    <source>
        <dbReference type="EMBL" id="KAI5409100.1"/>
    </source>
</evidence>
<feature type="domain" description="ABC transmembrane type-1" evidence="14">
    <location>
        <begin position="205"/>
        <end position="485"/>
    </location>
</feature>
<keyword evidence="11 13" id="KW-0472">Membrane</keyword>
<keyword evidence="4" id="KW-0813">Transport</keyword>
<dbReference type="Proteomes" id="UP001058974">
    <property type="component" value="Chromosome 5"/>
</dbReference>
<evidence type="ECO:0000256" key="5">
    <source>
        <dbReference type="ARBA" id="ARBA00022692"/>
    </source>
</evidence>
<keyword evidence="7" id="KW-0547">Nucleotide-binding</keyword>
<evidence type="ECO:0000256" key="6">
    <source>
        <dbReference type="ARBA" id="ARBA00022737"/>
    </source>
</evidence>
<evidence type="ECO:0000313" key="16">
    <source>
        <dbReference type="Proteomes" id="UP001058974"/>
    </source>
</evidence>
<dbReference type="PANTHER" id="PTHR24223:SF348">
    <property type="entry name" value="ABC-TYPE XENOBIOTIC TRANSPORTER"/>
    <property type="match status" value="1"/>
</dbReference>
<feature type="transmembrane region" description="Helical" evidence="13">
    <location>
        <begin position="237"/>
        <end position="257"/>
    </location>
</feature>
<dbReference type="FunFam" id="1.20.1560.10:FF:000002">
    <property type="entry name" value="ABC transporter C family member 5"/>
    <property type="match status" value="1"/>
</dbReference>
<comment type="catalytic activity">
    <reaction evidence="12">
        <text>ATP + H2O + xenobioticSide 1 = ADP + phosphate + xenobioticSide 2.</text>
        <dbReference type="EC" id="7.6.2.2"/>
    </reaction>
</comment>
<evidence type="ECO:0000259" key="14">
    <source>
        <dbReference type="PROSITE" id="PS50929"/>
    </source>
</evidence>
<dbReference type="Gramene" id="Psat05G0478100-T1">
    <property type="protein sequence ID" value="KAI5409100.1"/>
    <property type="gene ID" value="KIW84_054781"/>
</dbReference>
<dbReference type="EC" id="7.6.2.2" evidence="3"/>
<dbReference type="PANTHER" id="PTHR24223">
    <property type="entry name" value="ATP-BINDING CASSETTE SUB-FAMILY C"/>
    <property type="match status" value="1"/>
</dbReference>
<proteinExistence type="inferred from homology"/>
<keyword evidence="8" id="KW-0067">ATP-binding</keyword>
<keyword evidence="16" id="KW-1185">Reference proteome</keyword>
<evidence type="ECO:0000256" key="3">
    <source>
        <dbReference type="ARBA" id="ARBA00012191"/>
    </source>
</evidence>
<dbReference type="InterPro" id="IPR044726">
    <property type="entry name" value="ABCC_6TM_D2"/>
</dbReference>
<keyword evidence="9" id="KW-1278">Translocase</keyword>
<dbReference type="InterPro" id="IPR027417">
    <property type="entry name" value="P-loop_NTPase"/>
</dbReference>
<dbReference type="GO" id="GO:0016887">
    <property type="term" value="F:ATP hydrolysis activity"/>
    <property type="evidence" value="ECO:0007669"/>
    <property type="project" value="InterPro"/>
</dbReference>
<dbReference type="PROSITE" id="PS50929">
    <property type="entry name" value="ABC_TM1F"/>
    <property type="match status" value="1"/>
</dbReference>
<dbReference type="Pfam" id="PF00005">
    <property type="entry name" value="ABC_tran"/>
    <property type="match status" value="2"/>
</dbReference>
<feature type="non-terminal residue" evidence="15">
    <location>
        <position position="1"/>
    </location>
</feature>
<dbReference type="Pfam" id="PF00664">
    <property type="entry name" value="ABC_membrane"/>
    <property type="match status" value="1"/>
</dbReference>